<dbReference type="NCBIfam" id="TIGR00254">
    <property type="entry name" value="GGDEF"/>
    <property type="match status" value="1"/>
</dbReference>
<dbReference type="Gene3D" id="3.30.70.270">
    <property type="match status" value="1"/>
</dbReference>
<evidence type="ECO:0000256" key="1">
    <source>
        <dbReference type="ARBA" id="ARBA00012528"/>
    </source>
</evidence>
<dbReference type="PROSITE" id="PS50887">
    <property type="entry name" value="GGDEF"/>
    <property type="match status" value="1"/>
</dbReference>
<name>A0A225DZA8_9BACT</name>
<proteinExistence type="predicted"/>
<dbReference type="GO" id="GO:0005886">
    <property type="term" value="C:plasma membrane"/>
    <property type="evidence" value="ECO:0007669"/>
    <property type="project" value="TreeGrafter"/>
</dbReference>
<dbReference type="SUPFAM" id="SSF55073">
    <property type="entry name" value="Nucleotide cyclase"/>
    <property type="match status" value="1"/>
</dbReference>
<dbReference type="Pfam" id="PF00990">
    <property type="entry name" value="GGDEF"/>
    <property type="match status" value="1"/>
</dbReference>
<keyword evidence="6" id="KW-1185">Reference proteome</keyword>
<dbReference type="CDD" id="cd00060">
    <property type="entry name" value="FHA"/>
    <property type="match status" value="1"/>
</dbReference>
<sequence length="303" mass="33604">MPEKTPEKPDDVLATLPGLSIKRPTTGPLDACLVYIYPTGPEMGRRYPLGFSTFVAGRNDDCDIRLQDNSVSRRHARIDPAPDGYRVSDLGSTNGTFVNDVEARGPRPLNDGDYLRVGNCIFRYLTGGNVEADYHEEIYRLTIIDGLTQVNNRRYLTEFLDRELARSNRHQRPLSLMLLDLDSFKAVNDTHGHVTGDVVLRELSERVRPGVRREDLFARYGGEEFAIVLVETQLAGAVEMAERIRQSVASAPFLAATLALNVTVSIGVACTQGERAIAPSELLQNADEKLYAAKRSGRNRVVS</sequence>
<evidence type="ECO:0000259" key="4">
    <source>
        <dbReference type="PROSITE" id="PS50887"/>
    </source>
</evidence>
<dbReference type="SUPFAM" id="SSF49879">
    <property type="entry name" value="SMAD/FHA domain"/>
    <property type="match status" value="1"/>
</dbReference>
<dbReference type="Gene3D" id="2.60.200.20">
    <property type="match status" value="1"/>
</dbReference>
<dbReference type="InterPro" id="IPR029787">
    <property type="entry name" value="Nucleotide_cyclase"/>
</dbReference>
<dbReference type="EC" id="2.7.7.65" evidence="1"/>
<gene>
    <name evidence="5" type="ORF">FRUB_00539</name>
</gene>
<dbReference type="SMART" id="SM00240">
    <property type="entry name" value="FHA"/>
    <property type="match status" value="1"/>
</dbReference>
<dbReference type="EMBL" id="NIDE01000001">
    <property type="protein sequence ID" value="OWK46840.1"/>
    <property type="molecule type" value="Genomic_DNA"/>
</dbReference>
<evidence type="ECO:0000259" key="3">
    <source>
        <dbReference type="PROSITE" id="PS50006"/>
    </source>
</evidence>
<dbReference type="PANTHER" id="PTHR45138:SF9">
    <property type="entry name" value="DIGUANYLATE CYCLASE DGCM-RELATED"/>
    <property type="match status" value="1"/>
</dbReference>
<feature type="domain" description="GGDEF" evidence="4">
    <location>
        <begin position="172"/>
        <end position="303"/>
    </location>
</feature>
<dbReference type="InterPro" id="IPR008984">
    <property type="entry name" value="SMAD_FHA_dom_sf"/>
</dbReference>
<dbReference type="RefSeq" id="WP_088252018.1">
    <property type="nucleotide sequence ID" value="NZ_NIDE01000001.1"/>
</dbReference>
<dbReference type="InterPro" id="IPR000160">
    <property type="entry name" value="GGDEF_dom"/>
</dbReference>
<dbReference type="FunFam" id="3.30.70.270:FF:000001">
    <property type="entry name" value="Diguanylate cyclase domain protein"/>
    <property type="match status" value="1"/>
</dbReference>
<dbReference type="PANTHER" id="PTHR45138">
    <property type="entry name" value="REGULATORY COMPONENTS OF SENSORY TRANSDUCTION SYSTEM"/>
    <property type="match status" value="1"/>
</dbReference>
<dbReference type="AlphaFoldDB" id="A0A225DZA8"/>
<dbReference type="CDD" id="cd01949">
    <property type="entry name" value="GGDEF"/>
    <property type="match status" value="1"/>
</dbReference>
<dbReference type="GO" id="GO:0052621">
    <property type="term" value="F:diguanylate cyclase activity"/>
    <property type="evidence" value="ECO:0007669"/>
    <property type="project" value="UniProtKB-EC"/>
</dbReference>
<dbReference type="Pfam" id="PF00498">
    <property type="entry name" value="FHA"/>
    <property type="match status" value="1"/>
</dbReference>
<feature type="domain" description="FHA" evidence="3">
    <location>
        <begin position="54"/>
        <end position="103"/>
    </location>
</feature>
<comment type="catalytic activity">
    <reaction evidence="2">
        <text>2 GTP = 3',3'-c-di-GMP + 2 diphosphate</text>
        <dbReference type="Rhea" id="RHEA:24898"/>
        <dbReference type="ChEBI" id="CHEBI:33019"/>
        <dbReference type="ChEBI" id="CHEBI:37565"/>
        <dbReference type="ChEBI" id="CHEBI:58805"/>
        <dbReference type="EC" id="2.7.7.65"/>
    </reaction>
</comment>
<reference evidence="6" key="1">
    <citation type="submission" date="2017-06" db="EMBL/GenBank/DDBJ databases">
        <title>Genome analysis of Fimbriiglobus ruber SP5, the first member of the order Planctomycetales with confirmed chitinolytic capability.</title>
        <authorList>
            <person name="Ravin N.V."/>
            <person name="Rakitin A.L."/>
            <person name="Ivanova A.A."/>
            <person name="Beletsky A.V."/>
            <person name="Kulichevskaya I.S."/>
            <person name="Mardanov A.V."/>
            <person name="Dedysh S.N."/>
        </authorList>
    </citation>
    <scope>NUCLEOTIDE SEQUENCE [LARGE SCALE GENOMIC DNA]</scope>
    <source>
        <strain evidence="6">SP5</strain>
    </source>
</reference>
<dbReference type="InterPro" id="IPR000253">
    <property type="entry name" value="FHA_dom"/>
</dbReference>
<organism evidence="5 6">
    <name type="scientific">Fimbriiglobus ruber</name>
    <dbReference type="NCBI Taxonomy" id="1908690"/>
    <lineage>
        <taxon>Bacteria</taxon>
        <taxon>Pseudomonadati</taxon>
        <taxon>Planctomycetota</taxon>
        <taxon>Planctomycetia</taxon>
        <taxon>Gemmatales</taxon>
        <taxon>Gemmataceae</taxon>
        <taxon>Fimbriiglobus</taxon>
    </lineage>
</organism>
<evidence type="ECO:0000313" key="5">
    <source>
        <dbReference type="EMBL" id="OWK46840.1"/>
    </source>
</evidence>
<dbReference type="PROSITE" id="PS50006">
    <property type="entry name" value="FHA_DOMAIN"/>
    <property type="match status" value="1"/>
</dbReference>
<evidence type="ECO:0000313" key="6">
    <source>
        <dbReference type="Proteomes" id="UP000214646"/>
    </source>
</evidence>
<comment type="caution">
    <text evidence="5">The sequence shown here is derived from an EMBL/GenBank/DDBJ whole genome shotgun (WGS) entry which is preliminary data.</text>
</comment>
<dbReference type="InterPro" id="IPR050469">
    <property type="entry name" value="Diguanylate_Cyclase"/>
</dbReference>
<dbReference type="SMART" id="SM00267">
    <property type="entry name" value="GGDEF"/>
    <property type="match status" value="1"/>
</dbReference>
<accession>A0A225DZA8</accession>
<dbReference type="Proteomes" id="UP000214646">
    <property type="component" value="Unassembled WGS sequence"/>
</dbReference>
<dbReference type="OrthoDB" id="244535at2"/>
<dbReference type="GO" id="GO:1902201">
    <property type="term" value="P:negative regulation of bacterial-type flagellum-dependent cell motility"/>
    <property type="evidence" value="ECO:0007669"/>
    <property type="project" value="TreeGrafter"/>
</dbReference>
<evidence type="ECO:0000256" key="2">
    <source>
        <dbReference type="ARBA" id="ARBA00034247"/>
    </source>
</evidence>
<dbReference type="InterPro" id="IPR043128">
    <property type="entry name" value="Rev_trsase/Diguanyl_cyclase"/>
</dbReference>
<dbReference type="GO" id="GO:0043709">
    <property type="term" value="P:cell adhesion involved in single-species biofilm formation"/>
    <property type="evidence" value="ECO:0007669"/>
    <property type="project" value="TreeGrafter"/>
</dbReference>
<protein>
    <recommendedName>
        <fullName evidence="1">diguanylate cyclase</fullName>
        <ecNumber evidence="1">2.7.7.65</ecNumber>
    </recommendedName>
</protein>